<keyword evidence="4" id="KW-0238">DNA-binding</keyword>
<comment type="function">
    <text evidence="1">Site-specific tyrosine recombinase, which acts by catalyzing the cutting and rejoining of the recombining DNA molecules.</text>
</comment>
<dbReference type="InterPro" id="IPR013762">
    <property type="entry name" value="Integrase-like_cat_sf"/>
</dbReference>
<dbReference type="EMBL" id="SPQQ01000031">
    <property type="protein sequence ID" value="TGE34740.1"/>
    <property type="molecule type" value="Genomic_DNA"/>
</dbReference>
<evidence type="ECO:0000313" key="7">
    <source>
        <dbReference type="EMBL" id="TGE34740.1"/>
    </source>
</evidence>
<gene>
    <name evidence="7" type="ORF">E4K67_29025</name>
</gene>
<dbReference type="InterPro" id="IPR010998">
    <property type="entry name" value="Integrase_recombinase_N"/>
</dbReference>
<evidence type="ECO:0000259" key="6">
    <source>
        <dbReference type="PROSITE" id="PS51898"/>
    </source>
</evidence>
<dbReference type="PROSITE" id="PS51898">
    <property type="entry name" value="TYR_RECOMBINASE"/>
    <property type="match status" value="1"/>
</dbReference>
<dbReference type="InterPro" id="IPR004107">
    <property type="entry name" value="Integrase_SAM-like_N"/>
</dbReference>
<evidence type="ECO:0000256" key="2">
    <source>
        <dbReference type="ARBA" id="ARBA00008857"/>
    </source>
</evidence>
<dbReference type="InterPro" id="IPR011010">
    <property type="entry name" value="DNA_brk_join_enz"/>
</dbReference>
<dbReference type="GO" id="GO:0015074">
    <property type="term" value="P:DNA integration"/>
    <property type="evidence" value="ECO:0007669"/>
    <property type="project" value="UniProtKB-KW"/>
</dbReference>
<evidence type="ECO:0000256" key="3">
    <source>
        <dbReference type="ARBA" id="ARBA00022908"/>
    </source>
</evidence>
<keyword evidence="5" id="KW-0233">DNA recombination</keyword>
<dbReference type="GO" id="GO:0006310">
    <property type="term" value="P:DNA recombination"/>
    <property type="evidence" value="ECO:0007669"/>
    <property type="project" value="UniProtKB-KW"/>
</dbReference>
<feature type="domain" description="Tyr recombinase" evidence="6">
    <location>
        <begin position="104"/>
        <end position="172"/>
    </location>
</feature>
<dbReference type="InterPro" id="IPR002104">
    <property type="entry name" value="Integrase_catalytic"/>
</dbReference>
<name>A0A4Z0QWF8_9FIRM</name>
<comment type="similarity">
    <text evidence="2">Belongs to the 'phage' integrase family.</text>
</comment>
<accession>A0A4Z0QWF8</accession>
<protein>
    <recommendedName>
        <fullName evidence="6">Tyr recombinase domain-containing protein</fullName>
    </recommendedName>
</protein>
<organism evidence="7 8">
    <name type="scientific">Desulfosporosinus fructosivorans</name>
    <dbReference type="NCBI Taxonomy" id="2018669"/>
    <lineage>
        <taxon>Bacteria</taxon>
        <taxon>Bacillati</taxon>
        <taxon>Bacillota</taxon>
        <taxon>Clostridia</taxon>
        <taxon>Eubacteriales</taxon>
        <taxon>Desulfitobacteriaceae</taxon>
        <taxon>Desulfosporosinus</taxon>
    </lineage>
</organism>
<comment type="caution">
    <text evidence="7">The sequence shown here is derived from an EMBL/GenBank/DDBJ whole genome shotgun (WGS) entry which is preliminary data.</text>
</comment>
<sequence length="172" mass="19800">MSQNPQVLSSHLQKMIFEMELRGYAQHTKNHYLCHVKLLEKHTGKSALEITPEELKQYLHDRIKSGIGFSSINISCDAFKLFFNKVHGYDWPDDVIIRPRRPKSLPQVLSQDEILSITDQVRNLKHKMILLTTYASGLRISETLNLRISDIDSSAMSIRVNHGKGNKDRLTM</sequence>
<evidence type="ECO:0000256" key="5">
    <source>
        <dbReference type="ARBA" id="ARBA00023172"/>
    </source>
</evidence>
<evidence type="ECO:0000313" key="8">
    <source>
        <dbReference type="Proteomes" id="UP000298460"/>
    </source>
</evidence>
<keyword evidence="8" id="KW-1185">Reference proteome</keyword>
<dbReference type="AlphaFoldDB" id="A0A4Z0QWF8"/>
<dbReference type="Pfam" id="PF13495">
    <property type="entry name" value="Phage_int_SAM_4"/>
    <property type="match status" value="1"/>
</dbReference>
<dbReference type="Gene3D" id="1.10.150.130">
    <property type="match status" value="1"/>
</dbReference>
<dbReference type="OrthoDB" id="9801717at2"/>
<keyword evidence="3" id="KW-0229">DNA integration</keyword>
<evidence type="ECO:0000256" key="4">
    <source>
        <dbReference type="ARBA" id="ARBA00023125"/>
    </source>
</evidence>
<dbReference type="Gene3D" id="1.10.443.10">
    <property type="entry name" value="Intergrase catalytic core"/>
    <property type="match status" value="1"/>
</dbReference>
<dbReference type="SUPFAM" id="SSF56349">
    <property type="entry name" value="DNA breaking-rejoining enzymes"/>
    <property type="match status" value="1"/>
</dbReference>
<dbReference type="Proteomes" id="UP000298460">
    <property type="component" value="Unassembled WGS sequence"/>
</dbReference>
<reference evidence="7 8" key="1">
    <citation type="submission" date="2019-03" db="EMBL/GenBank/DDBJ databases">
        <title>Draft Genome Sequence of Desulfosporosinus fructosivorans Strain 63.6F, Isolated from Marine Sediment in the Baltic Sea.</title>
        <authorList>
            <person name="Hausmann B."/>
            <person name="Vandieken V."/>
            <person name="Pjevac P."/>
            <person name="Schreck K."/>
            <person name="Herbold C.W."/>
            <person name="Loy A."/>
        </authorList>
    </citation>
    <scope>NUCLEOTIDE SEQUENCE [LARGE SCALE GENOMIC DNA]</scope>
    <source>
        <strain evidence="7 8">63.6F</strain>
    </source>
</reference>
<proteinExistence type="inferred from homology"/>
<dbReference type="RefSeq" id="WP_135553133.1">
    <property type="nucleotide sequence ID" value="NZ_SPQQ01000031.1"/>
</dbReference>
<dbReference type="Pfam" id="PF00589">
    <property type="entry name" value="Phage_integrase"/>
    <property type="match status" value="1"/>
</dbReference>
<dbReference type="GO" id="GO:0003677">
    <property type="term" value="F:DNA binding"/>
    <property type="evidence" value="ECO:0007669"/>
    <property type="project" value="UniProtKB-KW"/>
</dbReference>
<evidence type="ECO:0000256" key="1">
    <source>
        <dbReference type="ARBA" id="ARBA00003283"/>
    </source>
</evidence>